<comment type="caution">
    <text evidence="1">The sequence shown here is derived from an EMBL/GenBank/DDBJ whole genome shotgun (WGS) entry which is preliminary data.</text>
</comment>
<protein>
    <submittedName>
        <fullName evidence="1">YugN family protein</fullName>
    </submittedName>
</protein>
<organism evidence="1 2">
    <name type="scientific">Virgibacillus sediminis</name>
    <dbReference type="NCBI Taxonomy" id="202260"/>
    <lineage>
        <taxon>Bacteria</taxon>
        <taxon>Bacillati</taxon>
        <taxon>Bacillota</taxon>
        <taxon>Bacilli</taxon>
        <taxon>Bacillales</taxon>
        <taxon>Bacillaceae</taxon>
        <taxon>Virgibacillus</taxon>
    </lineage>
</organism>
<sequence>MLKLETEMDGKKAYFGDVRRVLGQNGYTLCGSWEYDKGFFDGVLSREGGETIYIRLPFHVLSGELDRDDAYIEFGTPFVIKHVVHLGLDKDEQSLLAATGLNQFQEPLDKDGQIRNKSRWEMEGEQAIGAILEYIS</sequence>
<gene>
    <name evidence="1" type="ORF">ACFODW_03530</name>
</gene>
<dbReference type="Gene3D" id="3.30.310.100">
    <property type="entry name" value="YugN-like"/>
    <property type="match status" value="1"/>
</dbReference>
<dbReference type="SUPFAM" id="SSF160755">
    <property type="entry name" value="YugN-like"/>
    <property type="match status" value="1"/>
</dbReference>
<evidence type="ECO:0000313" key="1">
    <source>
        <dbReference type="EMBL" id="MFC2947431.1"/>
    </source>
</evidence>
<dbReference type="EMBL" id="JBHRRZ010000006">
    <property type="protein sequence ID" value="MFC2947431.1"/>
    <property type="molecule type" value="Genomic_DNA"/>
</dbReference>
<name>A0ABV7A2Y7_9BACI</name>
<reference evidence="2" key="1">
    <citation type="journal article" date="2019" name="Int. J. Syst. Evol. Microbiol.">
        <title>The Global Catalogue of Microorganisms (GCM) 10K type strain sequencing project: providing services to taxonomists for standard genome sequencing and annotation.</title>
        <authorList>
            <consortium name="The Broad Institute Genomics Platform"/>
            <consortium name="The Broad Institute Genome Sequencing Center for Infectious Disease"/>
            <person name="Wu L."/>
            <person name="Ma J."/>
        </authorList>
    </citation>
    <scope>NUCLEOTIDE SEQUENCE [LARGE SCALE GENOMIC DNA]</scope>
    <source>
        <strain evidence="2">KCTC 13193</strain>
    </source>
</reference>
<dbReference type="InterPro" id="IPR014967">
    <property type="entry name" value="Uncharacterised_YugN-like"/>
</dbReference>
<dbReference type="RefSeq" id="WP_390303064.1">
    <property type="nucleotide sequence ID" value="NZ_JBHRRZ010000006.1"/>
</dbReference>
<dbReference type="Proteomes" id="UP001595387">
    <property type="component" value="Unassembled WGS sequence"/>
</dbReference>
<accession>A0ABV7A2Y7</accession>
<proteinExistence type="predicted"/>
<evidence type="ECO:0000313" key="2">
    <source>
        <dbReference type="Proteomes" id="UP001595387"/>
    </source>
</evidence>
<keyword evidence="2" id="KW-1185">Reference proteome</keyword>
<dbReference type="Pfam" id="PF08868">
    <property type="entry name" value="YugN"/>
    <property type="match status" value="1"/>
</dbReference>
<dbReference type="InterPro" id="IPR036491">
    <property type="entry name" value="YugN-like_sf"/>
</dbReference>